<reference evidence="3" key="1">
    <citation type="submission" date="2025-08" db="UniProtKB">
        <authorList>
            <consortium name="RefSeq"/>
        </authorList>
    </citation>
    <scope>IDENTIFICATION</scope>
</reference>
<protein>
    <submittedName>
        <fullName evidence="3">Uncharacterized protein LOC105360408</fullName>
    </submittedName>
</protein>
<accession>A0AAJ6VLU9</accession>
<evidence type="ECO:0000313" key="2">
    <source>
        <dbReference type="Proteomes" id="UP000695007"/>
    </source>
</evidence>
<dbReference type="GeneID" id="105360408"/>
<feature type="compositionally biased region" description="Basic residues" evidence="1">
    <location>
        <begin position="1261"/>
        <end position="1270"/>
    </location>
</feature>
<gene>
    <name evidence="3" type="primary">LOC105360408</name>
</gene>
<feature type="compositionally biased region" description="Polar residues" evidence="1">
    <location>
        <begin position="544"/>
        <end position="554"/>
    </location>
</feature>
<feature type="region of interest" description="Disordered" evidence="1">
    <location>
        <begin position="515"/>
        <end position="554"/>
    </location>
</feature>
<organism evidence="2 3">
    <name type="scientific">Ceratosolen solmsi marchali</name>
    <dbReference type="NCBI Taxonomy" id="326594"/>
    <lineage>
        <taxon>Eukaryota</taxon>
        <taxon>Metazoa</taxon>
        <taxon>Ecdysozoa</taxon>
        <taxon>Arthropoda</taxon>
        <taxon>Hexapoda</taxon>
        <taxon>Insecta</taxon>
        <taxon>Pterygota</taxon>
        <taxon>Neoptera</taxon>
        <taxon>Endopterygota</taxon>
        <taxon>Hymenoptera</taxon>
        <taxon>Apocrita</taxon>
        <taxon>Proctotrupomorpha</taxon>
        <taxon>Chalcidoidea</taxon>
        <taxon>Agaonidae</taxon>
        <taxon>Agaoninae</taxon>
        <taxon>Ceratosolen</taxon>
    </lineage>
</organism>
<proteinExistence type="predicted"/>
<dbReference type="AlphaFoldDB" id="A0AAJ6VLU9"/>
<feature type="region of interest" description="Disordered" evidence="1">
    <location>
        <begin position="706"/>
        <end position="742"/>
    </location>
</feature>
<dbReference type="Proteomes" id="UP000695007">
    <property type="component" value="Unplaced"/>
</dbReference>
<sequence length="1270" mass="142787">MMSGDVGVSAAVVFATGSDLKEEIDKIKSRHDQVETGVKKSASMEMFPWITEFRALCRSSFTRQGPSSLIKLIRFFNRNVSSNVNDCYKKSSRAAKLKELIKDALLLFVYFHRFEQPQDQNRTVYLDQMSDLLAMYIDLELVASKRNADPQHNKISARLVSCLYVYLENSTEHLLDTLIKIQLMNETHLQILDAVISKIFKIIPAHPETEVMYVRYLLVYRLWKKIHSNLAVKKQINANAISSLRSLPTNLPVILLEQVLPSTTVAQGKLSDPQSTKFYLCQHFDLRKACSQFLQYCRSNSDDEATSPVDDIIQRDQRLKSTITSERCNVDSVNIEFSKSSNSFDKHNSIKNIINIPFTDLKIESNNQSRSNISNDSSSLNDKSIIKPEILSRNKKSKHFDDVVLIDLTDEEVTKIVKCKKRRKISWLENAKRNIDAKIKVAAMKRDKDTVDTSLKINEEDFKEIFPTPDNNKSSNVMTTELESKLSHSPQNPIDDLQTEENNLRKEMVKLVESRNKSIDKTNSSSSPPDSSASEVLRYDNDSDSVTQVTSNNDQSNFYDYSTAVIERSNSLVVSSSNVVKFDEEKGKVSALRDINVPSIKKQPADSTVSNVEALKEVADSSDEGKITDLSRESRAATKKSDVNFTAATSVAENIKLQKILESKPVDSAKIIKDKNYYSSEQKVQPLTTEKIGLPKINESDSSIEEKLNEKENDNGNNDASKPKSNPTDTRTSSIQTKENGDVFNNIKRIQTENSVHSATSNGFYSIQDSEIDGLTLLASVSAQQQLSTNKKMELKVKPYSSLQQKQKDDDNNMMINRIIGMYPEDALDKVALQVEVSSTELVTSTVNKQKQSHDASSDLLSYILDESIQNNLESNDNANVILNGETVMLLQKSPNSNLYIINKAAVDNMNGSNGNYNSDDEDGNKLIETEDTKCCQQMMIMKHEPDDVVSRGRIIKPDPDYIDVKSNALAHEESKHPNQSQGYELHYAGYAIPPPGSFCTYPNIHHPSTGCACVSCAYCRQLPYYLPATHAIQSVQTHSAVQEKRISKKIEASAMLAKLYDDELLCSLEKGLIDGKHQKPQQEQIVAEEEKEIVRRFKHVDSKLPLKKRLKAQRMMSMNFTNQSASSPHKNEDVTAAYPGTLMMSIADVEVPNNSPDHDHGNVIEMTSAAAKPNKNNCKERTMNNKTNNQNVPNCFSKKANGKKRLGSTDEEVENSGVSVPKKSKKSNGCGLKQTRSSRRTVPTVNYVYPEIDPEWNPSGKRKRKRNNR</sequence>
<name>A0AAJ6VLU9_9HYME</name>
<feature type="region of interest" description="Disordered" evidence="1">
    <location>
        <begin position="1183"/>
        <end position="1270"/>
    </location>
</feature>
<feature type="compositionally biased region" description="Polar residues" evidence="1">
    <location>
        <begin position="715"/>
        <end position="738"/>
    </location>
</feature>
<feature type="region of interest" description="Disordered" evidence="1">
    <location>
        <begin position="465"/>
        <end position="496"/>
    </location>
</feature>
<feature type="compositionally biased region" description="Polar residues" evidence="1">
    <location>
        <begin position="1185"/>
        <end position="1195"/>
    </location>
</feature>
<dbReference type="KEGG" id="csol:105360408"/>
<evidence type="ECO:0000313" key="3">
    <source>
        <dbReference type="RefSeq" id="XP_011495605.1"/>
    </source>
</evidence>
<feature type="compositionally biased region" description="Low complexity" evidence="1">
    <location>
        <begin position="524"/>
        <end position="534"/>
    </location>
</feature>
<evidence type="ECO:0000256" key="1">
    <source>
        <dbReference type="SAM" id="MobiDB-lite"/>
    </source>
</evidence>
<dbReference type="RefSeq" id="XP_011495605.1">
    <property type="nucleotide sequence ID" value="XM_011497303.1"/>
</dbReference>
<feature type="compositionally biased region" description="Polar residues" evidence="1">
    <location>
        <begin position="469"/>
        <end position="492"/>
    </location>
</feature>
<keyword evidence="2" id="KW-1185">Reference proteome</keyword>